<reference evidence="2" key="1">
    <citation type="journal article" date="2019" name="Curr. Biol.">
        <title>Genome Sequence of Striga asiatica Provides Insight into the Evolution of Plant Parasitism.</title>
        <authorList>
            <person name="Yoshida S."/>
            <person name="Kim S."/>
            <person name="Wafula E.K."/>
            <person name="Tanskanen J."/>
            <person name="Kim Y.M."/>
            <person name="Honaas L."/>
            <person name="Yang Z."/>
            <person name="Spallek T."/>
            <person name="Conn C.E."/>
            <person name="Ichihashi Y."/>
            <person name="Cheong K."/>
            <person name="Cui S."/>
            <person name="Der J.P."/>
            <person name="Gundlach H."/>
            <person name="Jiao Y."/>
            <person name="Hori C."/>
            <person name="Ishida J.K."/>
            <person name="Kasahara H."/>
            <person name="Kiba T."/>
            <person name="Kim M.S."/>
            <person name="Koo N."/>
            <person name="Laohavisit A."/>
            <person name="Lee Y.H."/>
            <person name="Lumba S."/>
            <person name="McCourt P."/>
            <person name="Mortimer J.C."/>
            <person name="Mutuku J.M."/>
            <person name="Nomura T."/>
            <person name="Sasaki-Sekimoto Y."/>
            <person name="Seto Y."/>
            <person name="Wang Y."/>
            <person name="Wakatake T."/>
            <person name="Sakakibara H."/>
            <person name="Demura T."/>
            <person name="Yamaguchi S."/>
            <person name="Yoneyama K."/>
            <person name="Manabe R.I."/>
            <person name="Nelson D.C."/>
            <person name="Schulman A.H."/>
            <person name="Timko M.P."/>
            <person name="dePamphilis C.W."/>
            <person name="Choi D."/>
            <person name="Shirasu K."/>
        </authorList>
    </citation>
    <scope>NUCLEOTIDE SEQUENCE [LARGE SCALE GENOMIC DNA]</scope>
    <source>
        <strain evidence="2">cv. UVA1</strain>
    </source>
</reference>
<dbReference type="Proteomes" id="UP000325081">
    <property type="component" value="Unassembled WGS sequence"/>
</dbReference>
<keyword evidence="2" id="KW-1185">Reference proteome</keyword>
<sequence>MALIRKLLNFGTFIREVFTSFHAKWREKLSDKFAISLLPNESTLREVVVAMLTKKVKHFSMMLDLYLVAFKALEVARWNQHRVTLDDKLSFKKDVDKVKFYGNYQSMLTAAGMVP</sequence>
<gene>
    <name evidence="1" type="ORF">STAS_32230</name>
</gene>
<proteinExistence type="predicted"/>
<organism evidence="1 2">
    <name type="scientific">Striga asiatica</name>
    <name type="common">Asiatic witchweed</name>
    <name type="synonym">Buchnera asiatica</name>
    <dbReference type="NCBI Taxonomy" id="4170"/>
    <lineage>
        <taxon>Eukaryota</taxon>
        <taxon>Viridiplantae</taxon>
        <taxon>Streptophyta</taxon>
        <taxon>Embryophyta</taxon>
        <taxon>Tracheophyta</taxon>
        <taxon>Spermatophyta</taxon>
        <taxon>Magnoliopsida</taxon>
        <taxon>eudicotyledons</taxon>
        <taxon>Gunneridae</taxon>
        <taxon>Pentapetalae</taxon>
        <taxon>asterids</taxon>
        <taxon>lamiids</taxon>
        <taxon>Lamiales</taxon>
        <taxon>Orobanchaceae</taxon>
        <taxon>Buchnereae</taxon>
        <taxon>Striga</taxon>
    </lineage>
</organism>
<protein>
    <submittedName>
        <fullName evidence="1">Argininosuccinate synthase</fullName>
    </submittedName>
</protein>
<dbReference type="AlphaFoldDB" id="A0A5A7RDX2"/>
<name>A0A5A7RDX2_STRAF</name>
<accession>A0A5A7RDX2</accession>
<comment type="caution">
    <text evidence="1">The sequence shown here is derived from an EMBL/GenBank/DDBJ whole genome shotgun (WGS) entry which is preliminary data.</text>
</comment>
<evidence type="ECO:0000313" key="2">
    <source>
        <dbReference type="Proteomes" id="UP000325081"/>
    </source>
</evidence>
<evidence type="ECO:0000313" key="1">
    <source>
        <dbReference type="EMBL" id="GER54614.1"/>
    </source>
</evidence>
<dbReference type="EMBL" id="BKCP01011292">
    <property type="protein sequence ID" value="GER54614.1"/>
    <property type="molecule type" value="Genomic_DNA"/>
</dbReference>